<evidence type="ECO:0000256" key="5">
    <source>
        <dbReference type="ARBA" id="ARBA00022759"/>
    </source>
</evidence>
<evidence type="ECO:0000256" key="12">
    <source>
        <dbReference type="ARBA" id="ARBA00029354"/>
    </source>
</evidence>
<accession>A0A3A1YPC8</accession>
<dbReference type="RefSeq" id="WP_119530933.1">
    <property type="nucleotide sequence ID" value="NZ_NRJG01000052.1"/>
</dbReference>
<dbReference type="GO" id="GO:0000287">
    <property type="term" value="F:magnesium ion binding"/>
    <property type="evidence" value="ECO:0007669"/>
    <property type="project" value="UniProtKB-UniRule"/>
</dbReference>
<dbReference type="OrthoDB" id="9805499at2"/>
<feature type="active site" evidence="13">
    <location>
        <position position="67"/>
    </location>
</feature>
<keyword evidence="3 13" id="KW-0540">Nuclease</keyword>
<feature type="binding site" evidence="13">
    <location>
        <position position="139"/>
    </location>
    <ligand>
        <name>Mg(2+)</name>
        <dbReference type="ChEBI" id="CHEBI:18420"/>
        <label>1</label>
    </ligand>
</feature>
<keyword evidence="5 13" id="KW-0255">Endonuclease</keyword>
<evidence type="ECO:0000256" key="4">
    <source>
        <dbReference type="ARBA" id="ARBA00022723"/>
    </source>
</evidence>
<comment type="catalytic activity">
    <reaction evidence="12 13">
        <text>Endonucleolytic cleavage at a junction such as a reciprocal single-stranded crossover between two homologous DNA duplexes (Holliday junction).</text>
        <dbReference type="EC" id="3.1.21.10"/>
    </reaction>
</comment>
<feature type="active site" evidence="13">
    <location>
        <position position="139"/>
    </location>
</feature>
<dbReference type="GO" id="GO:0008821">
    <property type="term" value="F:crossover junction DNA endonuclease activity"/>
    <property type="evidence" value="ECO:0007669"/>
    <property type="project" value="UniProtKB-UniRule"/>
</dbReference>
<dbReference type="GO" id="GO:0048476">
    <property type="term" value="C:Holliday junction resolvase complex"/>
    <property type="evidence" value="ECO:0007669"/>
    <property type="project" value="UniProtKB-UniRule"/>
</dbReference>
<evidence type="ECO:0000256" key="14">
    <source>
        <dbReference type="NCBIfam" id="TIGR00228"/>
    </source>
</evidence>
<dbReference type="HAMAP" id="MF_00034">
    <property type="entry name" value="RuvC"/>
    <property type="match status" value="1"/>
</dbReference>
<keyword evidence="10 13" id="KW-0233">DNA recombination</keyword>
<evidence type="ECO:0000313" key="16">
    <source>
        <dbReference type="Proteomes" id="UP000265916"/>
    </source>
</evidence>
<evidence type="ECO:0000256" key="2">
    <source>
        <dbReference type="ARBA" id="ARBA00022490"/>
    </source>
</evidence>
<dbReference type="GO" id="GO:0006281">
    <property type="term" value="P:DNA repair"/>
    <property type="evidence" value="ECO:0007669"/>
    <property type="project" value="UniProtKB-UniRule"/>
</dbReference>
<keyword evidence="16" id="KW-1185">Reference proteome</keyword>
<dbReference type="InterPro" id="IPR002176">
    <property type="entry name" value="X-over_junc_endoDNase_RuvC"/>
</dbReference>
<evidence type="ECO:0000256" key="11">
    <source>
        <dbReference type="ARBA" id="ARBA00023204"/>
    </source>
</evidence>
<dbReference type="PANTHER" id="PTHR30194:SF3">
    <property type="entry name" value="CROSSOVER JUNCTION ENDODEOXYRIBONUCLEASE RUVC"/>
    <property type="match status" value="1"/>
</dbReference>
<evidence type="ECO:0000256" key="3">
    <source>
        <dbReference type="ARBA" id="ARBA00022722"/>
    </source>
</evidence>
<evidence type="ECO:0000256" key="10">
    <source>
        <dbReference type="ARBA" id="ARBA00023172"/>
    </source>
</evidence>
<dbReference type="SUPFAM" id="SSF53098">
    <property type="entry name" value="Ribonuclease H-like"/>
    <property type="match status" value="1"/>
</dbReference>
<comment type="similarity">
    <text evidence="1 13">Belongs to the RuvC family.</text>
</comment>
<comment type="subcellular location">
    <subcellularLocation>
        <location evidence="13">Cytoplasm</location>
    </subcellularLocation>
</comment>
<comment type="caution">
    <text evidence="15">The sequence shown here is derived from an EMBL/GenBank/DDBJ whole genome shotgun (WGS) entry which is preliminary data.</text>
</comment>
<dbReference type="InterPro" id="IPR012337">
    <property type="entry name" value="RNaseH-like_sf"/>
</dbReference>
<comment type="cofactor">
    <cofactor evidence="13">
        <name>Mg(2+)</name>
        <dbReference type="ChEBI" id="CHEBI:18420"/>
    </cofactor>
    <text evidence="13">Binds 2 Mg(2+) ion per subunit.</text>
</comment>
<dbReference type="Gene3D" id="3.30.420.10">
    <property type="entry name" value="Ribonuclease H-like superfamily/Ribonuclease H"/>
    <property type="match status" value="1"/>
</dbReference>
<keyword evidence="4 13" id="KW-0479">Metal-binding</keyword>
<feature type="binding site" evidence="13">
    <location>
        <position position="8"/>
    </location>
    <ligand>
        <name>Mg(2+)</name>
        <dbReference type="ChEBI" id="CHEBI:18420"/>
        <label>1</label>
    </ligand>
</feature>
<dbReference type="PRINTS" id="PR00696">
    <property type="entry name" value="RSOLVASERUVC"/>
</dbReference>
<dbReference type="InterPro" id="IPR036397">
    <property type="entry name" value="RNaseH_sf"/>
</dbReference>
<dbReference type="FunFam" id="3.30.420.10:FF:000002">
    <property type="entry name" value="Crossover junction endodeoxyribonuclease RuvC"/>
    <property type="match status" value="1"/>
</dbReference>
<comment type="subunit">
    <text evidence="13">Homodimer which binds Holliday junction (HJ) DNA. The HJ becomes 2-fold symmetrical on binding to RuvC with unstacked arms; it has a different conformation from HJ DNA in complex with RuvA. In the full resolvosome a probable DNA-RuvA(4)-RuvB(12)-RuvC(2) complex forms which resolves the HJ.</text>
</comment>
<keyword evidence="8 13" id="KW-0460">Magnesium</keyword>
<keyword evidence="6 13" id="KW-0227">DNA damage</keyword>
<comment type="function">
    <text evidence="13">The RuvA-RuvB-RuvC complex processes Holliday junction (HJ) DNA during genetic recombination and DNA repair. Endonuclease that resolves HJ intermediates. Cleaves cruciform DNA by making single-stranded nicks across the HJ at symmetrical positions within the homologous arms, yielding a 5'-phosphate and a 3'-hydroxyl group; requires a central core of homology in the junction. The consensus cleavage sequence is 5'-(A/T)TT(C/G)-3'. Cleavage occurs on the 3'-side of the TT dinucleotide at the point of strand exchange. HJ branch migration catalyzed by RuvA-RuvB allows RuvC to scan DNA until it finds its consensus sequence, where it cleaves and resolves the cruciform DNA.</text>
</comment>
<feature type="binding site" evidence="13">
    <location>
        <position position="67"/>
    </location>
    <ligand>
        <name>Mg(2+)</name>
        <dbReference type="ChEBI" id="CHEBI:18420"/>
        <label>2</label>
    </ligand>
</feature>
<dbReference type="NCBIfam" id="TIGR00228">
    <property type="entry name" value="ruvC"/>
    <property type="match status" value="1"/>
</dbReference>
<gene>
    <name evidence="13" type="primary">ruvC</name>
    <name evidence="15" type="ORF">CKF58_03265</name>
</gene>
<dbReference type="Proteomes" id="UP000265916">
    <property type="component" value="Unassembled WGS sequence"/>
</dbReference>
<dbReference type="EC" id="3.1.21.10" evidence="13 14"/>
<protein>
    <recommendedName>
        <fullName evidence="13 14">Crossover junction endodeoxyribonuclease RuvC</fullName>
        <ecNumber evidence="13 14">3.1.21.10</ecNumber>
    </recommendedName>
    <alternativeName>
        <fullName evidence="13">Holliday junction nuclease RuvC</fullName>
    </alternativeName>
    <alternativeName>
        <fullName evidence="13">Holliday junction resolvase RuvC</fullName>
    </alternativeName>
</protein>
<sequence length="306" mass="33105">MTIIIGLDPGSINTGYGIIRKEGSKIEYITSGVISVKGSDINARLPLIYTQLQEVIATYQPEHMVIEQVFIAENPQSAIKLGMARGIAILAASLAGATIFELSARQAKKFVTGSGGAGKEVVNKMVCRILKLTQKPKLDASDALALAIAHANTHNTRMMIHKQQERLGLFDAATQRRIIDNSLNRETLAHSFSSKTTQLFKEELVKAELGKSTLAKAELSKAGLMPKRKLASFTASAPNAEASHAASALNVDAGQSTKVTNPVKEQVELANIHIRDGRMQLKSGKDSNRAKLEAKIKKLLEAKNRN</sequence>
<evidence type="ECO:0000313" key="15">
    <source>
        <dbReference type="EMBL" id="RIY38810.1"/>
    </source>
</evidence>
<dbReference type="GO" id="GO:0006310">
    <property type="term" value="P:DNA recombination"/>
    <property type="evidence" value="ECO:0007669"/>
    <property type="project" value="UniProtKB-UniRule"/>
</dbReference>
<reference evidence="15 16" key="1">
    <citation type="submission" date="2017-08" db="EMBL/GenBank/DDBJ databases">
        <title>Reclassification of Bisgaard taxon 37 and 44.</title>
        <authorList>
            <person name="Christensen H."/>
        </authorList>
    </citation>
    <scope>NUCLEOTIDE SEQUENCE [LARGE SCALE GENOMIC DNA]</scope>
    <source>
        <strain evidence="15 16">111</strain>
    </source>
</reference>
<keyword evidence="9 13" id="KW-0238">DNA-binding</keyword>
<evidence type="ECO:0000256" key="9">
    <source>
        <dbReference type="ARBA" id="ARBA00023125"/>
    </source>
</evidence>
<dbReference type="AlphaFoldDB" id="A0A3A1YPC8"/>
<evidence type="ECO:0000256" key="7">
    <source>
        <dbReference type="ARBA" id="ARBA00022801"/>
    </source>
</evidence>
<evidence type="ECO:0000256" key="6">
    <source>
        <dbReference type="ARBA" id="ARBA00022763"/>
    </source>
</evidence>
<dbReference type="GO" id="GO:0003677">
    <property type="term" value="F:DNA binding"/>
    <property type="evidence" value="ECO:0007669"/>
    <property type="project" value="UniProtKB-KW"/>
</dbReference>
<dbReference type="CDD" id="cd16962">
    <property type="entry name" value="RuvC"/>
    <property type="match status" value="1"/>
</dbReference>
<proteinExistence type="inferred from homology"/>
<evidence type="ECO:0000256" key="13">
    <source>
        <dbReference type="HAMAP-Rule" id="MF_00034"/>
    </source>
</evidence>
<dbReference type="GO" id="GO:0005737">
    <property type="term" value="C:cytoplasm"/>
    <property type="evidence" value="ECO:0007669"/>
    <property type="project" value="UniProtKB-SubCell"/>
</dbReference>
<name>A0A3A1YPC8_9GAMM</name>
<dbReference type="Pfam" id="PF02075">
    <property type="entry name" value="RuvC"/>
    <property type="match status" value="1"/>
</dbReference>
<keyword evidence="2 13" id="KW-0963">Cytoplasm</keyword>
<feature type="active site" evidence="13">
    <location>
        <position position="8"/>
    </location>
</feature>
<dbReference type="PANTHER" id="PTHR30194">
    <property type="entry name" value="CROSSOVER JUNCTION ENDODEOXYRIBONUCLEASE RUVC"/>
    <property type="match status" value="1"/>
</dbReference>
<evidence type="ECO:0000256" key="1">
    <source>
        <dbReference type="ARBA" id="ARBA00009518"/>
    </source>
</evidence>
<evidence type="ECO:0000256" key="8">
    <source>
        <dbReference type="ARBA" id="ARBA00022842"/>
    </source>
</evidence>
<dbReference type="EMBL" id="NRJG01000052">
    <property type="protein sequence ID" value="RIY38810.1"/>
    <property type="molecule type" value="Genomic_DNA"/>
</dbReference>
<keyword evidence="11 13" id="KW-0234">DNA repair</keyword>
<organism evidence="15 16">
    <name type="scientific">Psittacicella hinzii</name>
    <dbReference type="NCBI Taxonomy" id="2028575"/>
    <lineage>
        <taxon>Bacteria</taxon>
        <taxon>Pseudomonadati</taxon>
        <taxon>Pseudomonadota</taxon>
        <taxon>Gammaproteobacteria</taxon>
        <taxon>Pasteurellales</taxon>
        <taxon>Psittacicellaceae</taxon>
        <taxon>Psittacicella</taxon>
    </lineage>
</organism>
<keyword evidence="7 13" id="KW-0378">Hydrolase</keyword>